<evidence type="ECO:0000313" key="1">
    <source>
        <dbReference type="EMBL" id="KAL2825032.1"/>
    </source>
</evidence>
<accession>A0ABR4IBM9</accession>
<name>A0ABR4IBM9_9EURO</name>
<protein>
    <submittedName>
        <fullName evidence="1">Uncharacterized protein</fullName>
    </submittedName>
</protein>
<evidence type="ECO:0000313" key="2">
    <source>
        <dbReference type="Proteomes" id="UP001610335"/>
    </source>
</evidence>
<organism evidence="1 2">
    <name type="scientific">Aspergillus cavernicola</name>
    <dbReference type="NCBI Taxonomy" id="176166"/>
    <lineage>
        <taxon>Eukaryota</taxon>
        <taxon>Fungi</taxon>
        <taxon>Dikarya</taxon>
        <taxon>Ascomycota</taxon>
        <taxon>Pezizomycotina</taxon>
        <taxon>Eurotiomycetes</taxon>
        <taxon>Eurotiomycetidae</taxon>
        <taxon>Eurotiales</taxon>
        <taxon>Aspergillaceae</taxon>
        <taxon>Aspergillus</taxon>
        <taxon>Aspergillus subgen. Nidulantes</taxon>
    </lineage>
</organism>
<dbReference type="Proteomes" id="UP001610335">
    <property type="component" value="Unassembled WGS sequence"/>
</dbReference>
<sequence>MHRHRKGFVRLKIHQLREYYNELGKKTEEPLIPNEKSGETDQWLGSERAHFLQYAFNTLAVVLGVPCSLGGIDPKRGLLRPGGNVARRILHCGLHTRVQLTT</sequence>
<comment type="caution">
    <text evidence="1">The sequence shown here is derived from an EMBL/GenBank/DDBJ whole genome shotgun (WGS) entry which is preliminary data.</text>
</comment>
<proteinExistence type="predicted"/>
<reference evidence="1 2" key="1">
    <citation type="submission" date="2024-07" db="EMBL/GenBank/DDBJ databases">
        <title>Section-level genome sequencing and comparative genomics of Aspergillus sections Usti and Cavernicolus.</title>
        <authorList>
            <consortium name="Lawrence Berkeley National Laboratory"/>
            <person name="Nybo J.L."/>
            <person name="Vesth T.C."/>
            <person name="Theobald S."/>
            <person name="Frisvad J.C."/>
            <person name="Larsen T.O."/>
            <person name="Kjaerboelling I."/>
            <person name="Rothschild-Mancinelli K."/>
            <person name="Lyhne E.K."/>
            <person name="Kogle M.E."/>
            <person name="Barry K."/>
            <person name="Clum A."/>
            <person name="Na H."/>
            <person name="Ledsgaard L."/>
            <person name="Lin J."/>
            <person name="Lipzen A."/>
            <person name="Kuo A."/>
            <person name="Riley R."/>
            <person name="Mondo S."/>
            <person name="LaButti K."/>
            <person name="Haridas S."/>
            <person name="Pangalinan J."/>
            <person name="Salamov A.A."/>
            <person name="Simmons B.A."/>
            <person name="Magnuson J.K."/>
            <person name="Chen J."/>
            <person name="Drula E."/>
            <person name="Henrissat B."/>
            <person name="Wiebenga A."/>
            <person name="Lubbers R.J."/>
            <person name="Gomes A.C."/>
            <person name="Makela M.R."/>
            <person name="Stajich J."/>
            <person name="Grigoriev I.V."/>
            <person name="Mortensen U.H."/>
            <person name="De vries R.P."/>
            <person name="Baker S.E."/>
            <person name="Andersen M.R."/>
        </authorList>
    </citation>
    <scope>NUCLEOTIDE SEQUENCE [LARGE SCALE GENOMIC DNA]</scope>
    <source>
        <strain evidence="1 2">CBS 600.67</strain>
    </source>
</reference>
<keyword evidence="2" id="KW-1185">Reference proteome</keyword>
<gene>
    <name evidence="1" type="ORF">BDW59DRAFT_146734</name>
</gene>
<dbReference type="EMBL" id="JBFXLS010000039">
    <property type="protein sequence ID" value="KAL2825032.1"/>
    <property type="molecule type" value="Genomic_DNA"/>
</dbReference>